<name>A0AAA9TA99_BOVIN</name>
<evidence type="ECO:0000256" key="1">
    <source>
        <dbReference type="SAM" id="MobiDB-lite"/>
    </source>
</evidence>
<reference evidence="2" key="3">
    <citation type="submission" date="2025-09" db="UniProtKB">
        <authorList>
            <consortium name="Ensembl"/>
        </authorList>
    </citation>
    <scope>IDENTIFICATION</scope>
    <source>
        <strain evidence="2">Hereford</strain>
    </source>
</reference>
<dbReference type="GO" id="GO:0016020">
    <property type="term" value="C:membrane"/>
    <property type="evidence" value="ECO:0007669"/>
    <property type="project" value="UniProtKB-SubCell"/>
</dbReference>
<feature type="compositionally biased region" description="Basic residues" evidence="1">
    <location>
        <begin position="357"/>
        <end position="369"/>
    </location>
</feature>
<protein>
    <recommendedName>
        <fullName evidence="4">MTOR associated protein, eak-7 homolog</fullName>
    </recommendedName>
</protein>
<organism evidence="2 3">
    <name type="scientific">Bos taurus</name>
    <name type="common">Bovine</name>
    <dbReference type="NCBI Taxonomy" id="9913"/>
    <lineage>
        <taxon>Eukaryota</taxon>
        <taxon>Metazoa</taxon>
        <taxon>Chordata</taxon>
        <taxon>Craniata</taxon>
        <taxon>Vertebrata</taxon>
        <taxon>Euteleostomi</taxon>
        <taxon>Mammalia</taxon>
        <taxon>Eutheria</taxon>
        <taxon>Laurasiatheria</taxon>
        <taxon>Artiodactyla</taxon>
        <taxon>Ruminantia</taxon>
        <taxon>Pecora</taxon>
        <taxon>Bovidae</taxon>
        <taxon>Bovinae</taxon>
        <taxon>Bos</taxon>
    </lineage>
</organism>
<feature type="region of interest" description="Disordered" evidence="1">
    <location>
        <begin position="335"/>
        <end position="386"/>
    </location>
</feature>
<evidence type="ECO:0008006" key="4">
    <source>
        <dbReference type="Google" id="ProtNLM"/>
    </source>
</evidence>
<dbReference type="GO" id="GO:0005764">
    <property type="term" value="C:lysosome"/>
    <property type="evidence" value="ECO:0007669"/>
    <property type="project" value="UniProtKB-SubCell"/>
</dbReference>
<keyword evidence="3" id="KW-1185">Reference proteome</keyword>
<gene>
    <name evidence="2" type="primary">MEAK7</name>
</gene>
<dbReference type="AlphaFoldDB" id="A0AAA9TA99"/>
<feature type="region of interest" description="Disordered" evidence="1">
    <location>
        <begin position="403"/>
        <end position="442"/>
    </location>
</feature>
<reference evidence="2" key="1">
    <citation type="submission" date="2018-03" db="EMBL/GenBank/DDBJ databases">
        <title>ARS-UCD1.2.</title>
        <authorList>
            <person name="Rosen B.D."/>
            <person name="Bickhart D.M."/>
            <person name="Koren S."/>
            <person name="Schnabel R.D."/>
            <person name="Hall R."/>
            <person name="Zimin A."/>
            <person name="Dreischer C."/>
            <person name="Schultheiss S."/>
            <person name="Schroeder S.G."/>
            <person name="Elsik C.G."/>
            <person name="Couldrey C."/>
            <person name="Liu G.E."/>
            <person name="Van Tassell C.P."/>
            <person name="Phillippy A.M."/>
            <person name="Smith T.P.L."/>
            <person name="Medrano J.F."/>
        </authorList>
    </citation>
    <scope>NUCLEOTIDE SEQUENCE [LARGE SCALE GENOMIC DNA]</scope>
    <source>
        <strain evidence="2">Hereford</strain>
    </source>
</reference>
<sequence length="490" mass="53300">MGNNKSCPGQECSSRFLPAEQAEVNRLFDALSSEKLGSSASPRSFSLQALKGHVGDALPPEMVTRLFEGMRRVDGSGKAKGPSERVSQEQFTASMSHLLKGTAEEKSLVILNMISASGGPVKARDVHKFTEDLVGSVVHVLSYRRQLRGWSQKPPPGSPSRVQVLAAQLCSEMRLQGGGKLLGPQWLDRDCDQAVLEDWVFRAHHVATFLSLVIHQGFLLLRSSLKLATLVPERQVDPQREFASVLDVLSVIYVNSHLPQERRLSWRLLFADRAPREQLCAALRAHRTRGALPGAARGQRRPRVRRLRLLLLGSQASVSRAWEDSTVTLGCGSTSISGKDTARPSPRAPRTAALSCRPRRTSSSRRWRCGRWERPQRQSRSGKPGAFWTSTLRLGPCWKPVGGAATAKGSGRSPMSRDDVMTAGAGHPGAGTQPADPPVSRGGLTLVQSVRVTSRRSRRCPVRTEYSSSVAICPSVGVSPPGILSIQLAT</sequence>
<evidence type="ECO:0000313" key="2">
    <source>
        <dbReference type="Ensembl" id="ENSBTAP00000092891.2"/>
    </source>
</evidence>
<accession>A0AAA9TA99</accession>
<evidence type="ECO:0000313" key="3">
    <source>
        <dbReference type="Proteomes" id="UP000009136"/>
    </source>
</evidence>
<proteinExistence type="predicted"/>
<reference evidence="2" key="2">
    <citation type="submission" date="2025-08" db="UniProtKB">
        <authorList>
            <consortium name="Ensembl"/>
        </authorList>
    </citation>
    <scope>IDENTIFICATION</scope>
    <source>
        <strain evidence="2">Hereford</strain>
    </source>
</reference>
<dbReference type="Proteomes" id="UP000009136">
    <property type="component" value="Chromosome 18"/>
</dbReference>
<dbReference type="Ensembl" id="ENSBTAT00000135197.2">
    <property type="protein sequence ID" value="ENSBTAP00000092891.2"/>
    <property type="gene ID" value="ENSBTAG00000057902.2"/>
</dbReference>
<dbReference type="GeneTree" id="ENSGT00940000158087"/>
<feature type="compositionally biased region" description="Low complexity" evidence="1">
    <location>
        <begin position="343"/>
        <end position="356"/>
    </location>
</feature>